<organism evidence="3 4">
    <name type="scientific">Streptomyces lunalinharesii</name>
    <dbReference type="NCBI Taxonomy" id="333384"/>
    <lineage>
        <taxon>Bacteria</taxon>
        <taxon>Bacillati</taxon>
        <taxon>Actinomycetota</taxon>
        <taxon>Actinomycetes</taxon>
        <taxon>Kitasatosporales</taxon>
        <taxon>Streptomycetaceae</taxon>
        <taxon>Streptomyces</taxon>
    </lineage>
</organism>
<dbReference type="InterPro" id="IPR005804">
    <property type="entry name" value="FA_desaturase_dom"/>
</dbReference>
<gene>
    <name evidence="3" type="ORF">GCM10009864_71090</name>
</gene>
<accession>A0ABN3SW51</accession>
<comment type="caution">
    <text evidence="3">The sequence shown here is derived from an EMBL/GenBank/DDBJ whole genome shotgun (WGS) entry which is preliminary data.</text>
</comment>
<keyword evidence="1" id="KW-1133">Transmembrane helix</keyword>
<protein>
    <recommendedName>
        <fullName evidence="2">Fatty acid desaturase domain-containing protein</fullName>
    </recommendedName>
</protein>
<evidence type="ECO:0000313" key="4">
    <source>
        <dbReference type="Proteomes" id="UP001500994"/>
    </source>
</evidence>
<sequence length="346" mass="37828">MLCLAVIAVGIALRQVDRVWFARGRPRAAGAAELISLQRRRANNWSPVLLLCGQWLQIVGWWLLAGRGPLPALAAAVGVAVACRHLQEISHFAVHGVLARTARANRLLGEAFVHLPMGLVPVEVRRRRHVRDHHPHATLAADPNLAELRRAGLRPGIARRQFAVAFVLPLTPRGMWSTLSEIAGNLRRSPARIAMVATVTAAALLVGGVNAVVFAMLVPRLLLYPLLAWLSLLVEHTWFDADHRVGTPAEVEAGRCLRLYPHNRILAAVAAATWLPYGDLHHFAHSAHPAVRWNYLPALERHLGSPHYSPTGLLVGTETVAGRHLRALRSTTDTPAEEKASVHLAV</sequence>
<evidence type="ECO:0000313" key="3">
    <source>
        <dbReference type="EMBL" id="GAA2687135.1"/>
    </source>
</evidence>
<keyword evidence="1" id="KW-0472">Membrane</keyword>
<keyword evidence="1" id="KW-0812">Transmembrane</keyword>
<evidence type="ECO:0000256" key="1">
    <source>
        <dbReference type="SAM" id="Phobius"/>
    </source>
</evidence>
<evidence type="ECO:0000259" key="2">
    <source>
        <dbReference type="Pfam" id="PF00487"/>
    </source>
</evidence>
<dbReference type="Proteomes" id="UP001500994">
    <property type="component" value="Unassembled WGS sequence"/>
</dbReference>
<feature type="transmembrane region" description="Helical" evidence="1">
    <location>
        <begin position="193"/>
        <end position="215"/>
    </location>
</feature>
<keyword evidence="4" id="KW-1185">Reference proteome</keyword>
<name>A0ABN3SW51_9ACTN</name>
<reference evidence="3 4" key="1">
    <citation type="journal article" date="2019" name="Int. J. Syst. Evol. Microbiol.">
        <title>The Global Catalogue of Microorganisms (GCM) 10K type strain sequencing project: providing services to taxonomists for standard genome sequencing and annotation.</title>
        <authorList>
            <consortium name="The Broad Institute Genomics Platform"/>
            <consortium name="The Broad Institute Genome Sequencing Center for Infectious Disease"/>
            <person name="Wu L."/>
            <person name="Ma J."/>
        </authorList>
    </citation>
    <scope>NUCLEOTIDE SEQUENCE [LARGE SCALE GENOMIC DNA]</scope>
    <source>
        <strain evidence="3 4">JCM 16374</strain>
    </source>
</reference>
<dbReference type="Pfam" id="PF00487">
    <property type="entry name" value="FA_desaturase"/>
    <property type="match status" value="1"/>
</dbReference>
<proteinExistence type="predicted"/>
<dbReference type="RefSeq" id="WP_344583530.1">
    <property type="nucleotide sequence ID" value="NZ_BAAARK010000040.1"/>
</dbReference>
<dbReference type="EMBL" id="BAAARK010000040">
    <property type="protein sequence ID" value="GAA2687135.1"/>
    <property type="molecule type" value="Genomic_DNA"/>
</dbReference>
<feature type="domain" description="Fatty acid desaturase" evidence="2">
    <location>
        <begin position="73"/>
        <end position="303"/>
    </location>
</feature>